<dbReference type="GO" id="GO:0005524">
    <property type="term" value="F:ATP binding"/>
    <property type="evidence" value="ECO:0007669"/>
    <property type="project" value="UniProtKB-KW"/>
</dbReference>
<evidence type="ECO:0000256" key="3">
    <source>
        <dbReference type="ARBA" id="ARBA00023125"/>
    </source>
</evidence>
<accession>A0A097PJJ7</accession>
<keyword evidence="2" id="KW-0067">ATP-binding</keyword>
<proteinExistence type="evidence at transcript level"/>
<feature type="non-terminal residue" evidence="5">
    <location>
        <position position="372"/>
    </location>
</feature>
<reference evidence="5" key="1">
    <citation type="journal article" date="2014" name="Nat. Commun.">
        <title>Resolution of deep angiosperm phylogeny using conserved nuclear genes and estimates of early divergence times.</title>
        <authorList>
            <person name="Zeng L."/>
            <person name="Zhang Q."/>
            <person name="Sun R."/>
            <person name="Kong H."/>
            <person name="Zhang N."/>
            <person name="Ma H."/>
        </authorList>
    </citation>
    <scope>NUCLEOTIDE SEQUENCE</scope>
</reference>
<organism evidence="5">
    <name type="scientific">Alisma plantago-aquatica</name>
    <name type="common">Common water-plantain</name>
    <dbReference type="NCBI Taxonomy" id="15000"/>
    <lineage>
        <taxon>Eukaryota</taxon>
        <taxon>Viridiplantae</taxon>
        <taxon>Streptophyta</taxon>
        <taxon>Embryophyta</taxon>
        <taxon>Tracheophyta</taxon>
        <taxon>Spermatophyta</taxon>
        <taxon>Magnoliopsida</taxon>
        <taxon>Liliopsida</taxon>
        <taxon>Alismataceae</taxon>
        <taxon>Alisma</taxon>
    </lineage>
</organism>
<feature type="domain" description="DNA mismatch repair proteins mutS family" evidence="4">
    <location>
        <begin position="94"/>
        <end position="260"/>
    </location>
</feature>
<evidence type="ECO:0000259" key="4">
    <source>
        <dbReference type="SMART" id="SM00534"/>
    </source>
</evidence>
<feature type="non-terminal residue" evidence="5">
    <location>
        <position position="1"/>
    </location>
</feature>
<keyword evidence="1" id="KW-0547">Nucleotide-binding</keyword>
<dbReference type="SMART" id="SM00534">
    <property type="entry name" value="MUTSac"/>
    <property type="match status" value="1"/>
</dbReference>
<dbReference type="GO" id="GO:0030983">
    <property type="term" value="F:mismatched DNA binding"/>
    <property type="evidence" value="ECO:0007669"/>
    <property type="project" value="InterPro"/>
</dbReference>
<dbReference type="InterPro" id="IPR053276">
    <property type="entry name" value="MtDNA_mismatch_repair_MutS"/>
</dbReference>
<dbReference type="PANTHER" id="PTHR48448:SF1">
    <property type="entry name" value="MUTL PROTEIN ISOFORM 1"/>
    <property type="match status" value="1"/>
</dbReference>
<dbReference type="InterPro" id="IPR027417">
    <property type="entry name" value="P-loop_NTPase"/>
</dbReference>
<dbReference type="AlphaFoldDB" id="A0A097PJJ7"/>
<dbReference type="PANTHER" id="PTHR48448">
    <property type="entry name" value="MUTL PROTEIN ISOFORM 1"/>
    <property type="match status" value="1"/>
</dbReference>
<dbReference type="SUPFAM" id="SSF52540">
    <property type="entry name" value="P-loop containing nucleoside triphosphate hydrolases"/>
    <property type="match status" value="1"/>
</dbReference>
<dbReference type="InterPro" id="IPR000432">
    <property type="entry name" value="DNA_mismatch_repair_MutS_C"/>
</dbReference>
<name>A0A097PJJ7_ALIPL</name>
<sequence length="372" mass="41653">KLAKLLESKEVNHLEFCRIKNVADEILHMYNSKELSPILHALLDPTWMATGLKIEPELLAEECKLISFRIEEIISLDGETDQKISAFESIPRDFFVDMESSWRARVKRIHVEDAFNEVEQAAAALHIAVMEDFAPVVSRIKSIISPLGGPKGEISYVLLDEICRGTETAKGTCIAGSMIEYLDSIGCLGIVSTHLHGILGLPLVSKRVIFKAMGTEVVDGRIKPTWKLVDGVCKESLAFETARKEGVLENIIRRAEQLYLSVDVKSVDSIHEKEVSEHSDLGKRLDDHFEVCTTSKNLCDNPLVRDSGMLNPMRTLQKKAEYAVSIVCQKKFIELYKKKSLQELFEVFCVLVGEREQPPPSVIGRSSVCVLL</sequence>
<evidence type="ECO:0000256" key="1">
    <source>
        <dbReference type="ARBA" id="ARBA00022741"/>
    </source>
</evidence>
<dbReference type="Gene3D" id="3.40.50.300">
    <property type="entry name" value="P-loop containing nucleotide triphosphate hydrolases"/>
    <property type="match status" value="1"/>
</dbReference>
<evidence type="ECO:0000256" key="2">
    <source>
        <dbReference type="ARBA" id="ARBA00022840"/>
    </source>
</evidence>
<dbReference type="EMBL" id="KM397537">
    <property type="protein sequence ID" value="AIU48203.1"/>
    <property type="molecule type" value="mRNA"/>
</dbReference>
<keyword evidence="3" id="KW-0238">DNA-binding</keyword>
<evidence type="ECO:0000313" key="5">
    <source>
        <dbReference type="EMBL" id="AIU48203.1"/>
    </source>
</evidence>
<dbReference type="GO" id="GO:0006298">
    <property type="term" value="P:mismatch repair"/>
    <property type="evidence" value="ECO:0007669"/>
    <property type="project" value="InterPro"/>
</dbReference>
<protein>
    <submittedName>
        <fullName evidence="5">MSH1</fullName>
    </submittedName>
</protein>
<dbReference type="Pfam" id="PF00488">
    <property type="entry name" value="MutS_V"/>
    <property type="match status" value="1"/>
</dbReference>